<comment type="caution">
    <text evidence="2">The sequence shown here is derived from an EMBL/GenBank/DDBJ whole genome shotgun (WGS) entry which is preliminary data.</text>
</comment>
<protein>
    <submittedName>
        <fullName evidence="2">Uncharacterized protein</fullName>
    </submittedName>
</protein>
<dbReference type="AlphaFoldDB" id="A0A426ZKG6"/>
<evidence type="ECO:0000256" key="1">
    <source>
        <dbReference type="SAM" id="MobiDB-lite"/>
    </source>
</evidence>
<sequence>MCFQQSQNRLQMLKLSFNWILPCWFTALVGKRGPRRSSRPWQRKPGSPGSKLLMCLRTLGSWSSSSR</sequence>
<reference evidence="2 3" key="1">
    <citation type="journal article" date="2014" name="Agronomy (Basel)">
        <title>A Draft Genome Sequence for Ensete ventricosum, the Drought-Tolerant Tree Against Hunger.</title>
        <authorList>
            <person name="Harrison J."/>
            <person name="Moore K.A."/>
            <person name="Paszkiewicz K."/>
            <person name="Jones T."/>
            <person name="Grant M."/>
            <person name="Ambacheew D."/>
            <person name="Muzemil S."/>
            <person name="Studholme D.J."/>
        </authorList>
    </citation>
    <scope>NUCLEOTIDE SEQUENCE [LARGE SCALE GENOMIC DNA]</scope>
</reference>
<dbReference type="EMBL" id="AMZH03006195">
    <property type="protein sequence ID" value="RRT64435.1"/>
    <property type="molecule type" value="Genomic_DNA"/>
</dbReference>
<proteinExistence type="predicted"/>
<name>A0A426ZKG6_ENSVE</name>
<evidence type="ECO:0000313" key="3">
    <source>
        <dbReference type="Proteomes" id="UP000287651"/>
    </source>
</evidence>
<feature type="compositionally biased region" description="Basic residues" evidence="1">
    <location>
        <begin position="32"/>
        <end position="42"/>
    </location>
</feature>
<gene>
    <name evidence="2" type="ORF">B296_00003646</name>
</gene>
<organism evidence="2 3">
    <name type="scientific">Ensete ventricosum</name>
    <name type="common">Abyssinian banana</name>
    <name type="synonym">Musa ensete</name>
    <dbReference type="NCBI Taxonomy" id="4639"/>
    <lineage>
        <taxon>Eukaryota</taxon>
        <taxon>Viridiplantae</taxon>
        <taxon>Streptophyta</taxon>
        <taxon>Embryophyta</taxon>
        <taxon>Tracheophyta</taxon>
        <taxon>Spermatophyta</taxon>
        <taxon>Magnoliopsida</taxon>
        <taxon>Liliopsida</taxon>
        <taxon>Zingiberales</taxon>
        <taxon>Musaceae</taxon>
        <taxon>Ensete</taxon>
    </lineage>
</organism>
<dbReference type="Proteomes" id="UP000287651">
    <property type="component" value="Unassembled WGS sequence"/>
</dbReference>
<feature type="region of interest" description="Disordered" evidence="1">
    <location>
        <begin position="32"/>
        <end position="52"/>
    </location>
</feature>
<accession>A0A426ZKG6</accession>
<evidence type="ECO:0000313" key="2">
    <source>
        <dbReference type="EMBL" id="RRT64435.1"/>
    </source>
</evidence>